<dbReference type="Pfam" id="PF01261">
    <property type="entry name" value="AP_endonuc_2"/>
    <property type="match status" value="1"/>
</dbReference>
<dbReference type="EMBL" id="CP020772">
    <property type="protein sequence ID" value="ARI76973.1"/>
    <property type="molecule type" value="Genomic_DNA"/>
</dbReference>
<evidence type="ECO:0000313" key="2">
    <source>
        <dbReference type="EMBL" id="ARI76973.1"/>
    </source>
</evidence>
<accession>A0A1W5ZUM7</accession>
<dbReference type="STRING" id="402384.HM131_09015"/>
<proteinExistence type="predicted"/>
<gene>
    <name evidence="2" type="ORF">HM131_09015</name>
</gene>
<dbReference type="InterPro" id="IPR036237">
    <property type="entry name" value="Xyl_isomerase-like_sf"/>
</dbReference>
<protein>
    <recommendedName>
        <fullName evidence="1">Xylose isomerase-like TIM barrel domain-containing protein</fullName>
    </recommendedName>
</protein>
<dbReference type="KEGG" id="hmn:HM131_09015"/>
<keyword evidence="3" id="KW-1185">Reference proteome</keyword>
<reference evidence="2 3" key="1">
    <citation type="submission" date="2017-04" db="EMBL/GenBank/DDBJ databases">
        <title>The whole genome sequencing and assembly of Halobacillus mangrovi strain.</title>
        <authorList>
            <person name="Lee S.-J."/>
            <person name="Park M.-K."/>
            <person name="Kim J.-Y."/>
            <person name="Lee Y.-J."/>
            <person name="Yi H."/>
            <person name="Bahn Y.-S."/>
            <person name="Kim J.F."/>
            <person name="Lee D.-W."/>
        </authorList>
    </citation>
    <scope>NUCLEOTIDE SEQUENCE [LARGE SCALE GENOMIC DNA]</scope>
    <source>
        <strain evidence="2 3">KTB 131</strain>
    </source>
</reference>
<sequence length="271" mass="31231">MSHTLGMSGSTILSDPHQFYKLFKKGLPHIEIGEFPDRDSFFRFYKMTKARKVSFGVHSPLIRGSSKYDLIDEVVMSPVQARSNFEREVKELAQLGAEYVLVHFPYFKSPPVSSPENKIEEGLQFLSDLQNYYGIPIVCEPKLGPERSAHNIQALHDYGVGLVAKYGLYICIDLGDYLMATKEKWEDYVRPLLPHTKVVHLHHVTYVEGKYYWVPIHPDFENDPDHFTLEPCLNLLKNGIDKYFIFEHTPHTSPSDLMVDQGVDWIRNQLG</sequence>
<organism evidence="2 3">
    <name type="scientific">Halobacillus mangrovi</name>
    <dbReference type="NCBI Taxonomy" id="402384"/>
    <lineage>
        <taxon>Bacteria</taxon>
        <taxon>Bacillati</taxon>
        <taxon>Bacillota</taxon>
        <taxon>Bacilli</taxon>
        <taxon>Bacillales</taxon>
        <taxon>Bacillaceae</taxon>
        <taxon>Halobacillus</taxon>
    </lineage>
</organism>
<dbReference type="Gene3D" id="3.20.20.150">
    <property type="entry name" value="Divalent-metal-dependent TIM barrel enzymes"/>
    <property type="match status" value="1"/>
</dbReference>
<dbReference type="AlphaFoldDB" id="A0A1W5ZUM7"/>
<dbReference type="SUPFAM" id="SSF51658">
    <property type="entry name" value="Xylose isomerase-like"/>
    <property type="match status" value="1"/>
</dbReference>
<dbReference type="RefSeq" id="WP_085029447.1">
    <property type="nucleotide sequence ID" value="NZ_CP020772.1"/>
</dbReference>
<evidence type="ECO:0000313" key="3">
    <source>
        <dbReference type="Proteomes" id="UP000192527"/>
    </source>
</evidence>
<dbReference type="Proteomes" id="UP000192527">
    <property type="component" value="Chromosome"/>
</dbReference>
<feature type="domain" description="Xylose isomerase-like TIM barrel" evidence="1">
    <location>
        <begin position="80"/>
        <end position="268"/>
    </location>
</feature>
<name>A0A1W5ZUM7_9BACI</name>
<dbReference type="OrthoDB" id="2471096at2"/>
<evidence type="ECO:0000259" key="1">
    <source>
        <dbReference type="Pfam" id="PF01261"/>
    </source>
</evidence>
<dbReference type="InterPro" id="IPR013022">
    <property type="entry name" value="Xyl_isomerase-like_TIM-brl"/>
</dbReference>